<keyword evidence="2" id="KW-1185">Reference proteome</keyword>
<accession>A0ACD5U1U4</accession>
<dbReference type="Proteomes" id="UP001732700">
    <property type="component" value="Chromosome 1D"/>
</dbReference>
<name>A0ACD5U1U4_AVESA</name>
<protein>
    <submittedName>
        <fullName evidence="1">Uncharacterized protein</fullName>
    </submittedName>
</protein>
<evidence type="ECO:0000313" key="2">
    <source>
        <dbReference type="Proteomes" id="UP001732700"/>
    </source>
</evidence>
<proteinExistence type="predicted"/>
<reference evidence="1" key="1">
    <citation type="submission" date="2021-05" db="EMBL/GenBank/DDBJ databases">
        <authorList>
            <person name="Scholz U."/>
            <person name="Mascher M."/>
            <person name="Fiebig A."/>
        </authorList>
    </citation>
    <scope>NUCLEOTIDE SEQUENCE [LARGE SCALE GENOMIC DNA]</scope>
</reference>
<sequence>MAEMVASAVVQEGVSRAISFMLSNCKEKASKKRRMERLEMAHLELEFALERSRQMPITDRSLLCRMQMIEHAYKECGEALQKHKVRIVENEESGPQTQGVITHQSSSSSPSFDLPKKVLGAIESFASSLFTPNKDVELSCIDVGRFEWFADKASKLVRDVEVQPGCSLARRGFFTSIVSELLQGRTLSYRLLQGSQTHRLLIEPFHSQDNGVLALLYFCREDPDAPTDCFDVELLLRLSESTDIVGITIKCLQSLGPQFEPLASDATTGELTRLLAQDVFYTRPSLCRVLMSALNFFAEPEPLPHDHILIPLASKLSTALDLSSHRFPDQVISVYVESYVSAESSTSSNQADKNVVEDWPLLGMSVLFMPHELLRLRLLQKSLWVEMIGEQKKIIDTHPDEREEMVLTRGIDCFIHQPEVSVYKMSWTSGQGSALFTVAKMDSYTPGPLEVEFISVIPALAFKESIVSSTVESMRALADIMSQPRQQRALTL</sequence>
<reference evidence="1" key="2">
    <citation type="submission" date="2025-09" db="UniProtKB">
        <authorList>
            <consortium name="EnsemblPlants"/>
        </authorList>
    </citation>
    <scope>IDENTIFICATION</scope>
</reference>
<evidence type="ECO:0000313" key="1">
    <source>
        <dbReference type="EnsemblPlants" id="AVESA.00010b.r2.1DG0162610.1.CDS.1"/>
    </source>
</evidence>
<organism evidence="1 2">
    <name type="scientific">Avena sativa</name>
    <name type="common">Oat</name>
    <dbReference type="NCBI Taxonomy" id="4498"/>
    <lineage>
        <taxon>Eukaryota</taxon>
        <taxon>Viridiplantae</taxon>
        <taxon>Streptophyta</taxon>
        <taxon>Embryophyta</taxon>
        <taxon>Tracheophyta</taxon>
        <taxon>Spermatophyta</taxon>
        <taxon>Magnoliopsida</taxon>
        <taxon>Liliopsida</taxon>
        <taxon>Poales</taxon>
        <taxon>Poaceae</taxon>
        <taxon>BOP clade</taxon>
        <taxon>Pooideae</taxon>
        <taxon>Poodae</taxon>
        <taxon>Poeae</taxon>
        <taxon>Poeae Chloroplast Group 1 (Aveneae type)</taxon>
        <taxon>Aveninae</taxon>
        <taxon>Avena</taxon>
    </lineage>
</organism>
<dbReference type="EnsemblPlants" id="AVESA.00010b.r2.1DG0162610.1">
    <property type="protein sequence ID" value="AVESA.00010b.r2.1DG0162610.1.CDS.1"/>
    <property type="gene ID" value="AVESA.00010b.r2.1DG0162610"/>
</dbReference>